<gene>
    <name evidence="1" type="ORF">HB904_02670</name>
</gene>
<dbReference type="EMBL" id="JAARSH010000002">
    <property type="protein sequence ID" value="MBC1615072.1"/>
    <property type="molecule type" value="Genomic_DNA"/>
</dbReference>
<dbReference type="AlphaFoldDB" id="A0A842AES8"/>
<evidence type="ECO:0000313" key="2">
    <source>
        <dbReference type="Proteomes" id="UP000574104"/>
    </source>
</evidence>
<evidence type="ECO:0000313" key="1">
    <source>
        <dbReference type="EMBL" id="MBC1615072.1"/>
    </source>
</evidence>
<organism evidence="1 2">
    <name type="scientific">Listeria booriae</name>
    <dbReference type="NCBI Taxonomy" id="1552123"/>
    <lineage>
        <taxon>Bacteria</taxon>
        <taxon>Bacillati</taxon>
        <taxon>Bacillota</taxon>
        <taxon>Bacilli</taxon>
        <taxon>Bacillales</taxon>
        <taxon>Listeriaceae</taxon>
        <taxon>Listeria</taxon>
    </lineage>
</organism>
<proteinExistence type="predicted"/>
<protein>
    <recommendedName>
        <fullName evidence="3">DinB-like domain-containing protein</fullName>
    </recommendedName>
</protein>
<reference evidence="1 2" key="1">
    <citation type="submission" date="2020-03" db="EMBL/GenBank/DDBJ databases">
        <title>Soil Listeria distribution.</title>
        <authorList>
            <person name="Liao J."/>
            <person name="Wiedmann M."/>
        </authorList>
    </citation>
    <scope>NUCLEOTIDE SEQUENCE [LARGE SCALE GENOMIC DNA]</scope>
    <source>
        <strain evidence="1 2">FSL L7-1299</strain>
    </source>
</reference>
<evidence type="ECO:0008006" key="3">
    <source>
        <dbReference type="Google" id="ProtNLM"/>
    </source>
</evidence>
<dbReference type="Proteomes" id="UP000574104">
    <property type="component" value="Unassembled WGS sequence"/>
</dbReference>
<comment type="caution">
    <text evidence="1">The sequence shown here is derived from an EMBL/GenBank/DDBJ whole genome shotgun (WGS) entry which is preliminary data.</text>
</comment>
<dbReference type="RefSeq" id="WP_185434181.1">
    <property type="nucleotide sequence ID" value="NZ_JAARSH010000002.1"/>
</dbReference>
<accession>A0A842AES8</accession>
<sequence length="48" mass="5607">MDEMVRQVQSWLNKTYDKYVTKGDFQTIPENGKTGWTTVYALTHALQI</sequence>
<name>A0A842AES8_9LIST</name>